<evidence type="ECO:0000313" key="6">
    <source>
        <dbReference type="Proteomes" id="UP000271683"/>
    </source>
</evidence>
<gene>
    <name evidence="5" type="ORF">EDD30_2271</name>
</gene>
<dbReference type="OrthoDB" id="5241668at2"/>
<dbReference type="RefSeq" id="WP_123678223.1">
    <property type="nucleotide sequence ID" value="NZ_RJKL01000001.1"/>
</dbReference>
<feature type="compositionally biased region" description="Low complexity" evidence="1">
    <location>
        <begin position="274"/>
        <end position="288"/>
    </location>
</feature>
<accession>A0A3N1GH86</accession>
<name>A0A3N1GH86_9ACTN</name>
<proteinExistence type="predicted"/>
<keyword evidence="2" id="KW-0472">Membrane</keyword>
<keyword evidence="2" id="KW-1133">Transmembrane helix</keyword>
<feature type="signal peptide" evidence="3">
    <location>
        <begin position="1"/>
        <end position="28"/>
    </location>
</feature>
<evidence type="ECO:0000256" key="1">
    <source>
        <dbReference type="SAM" id="MobiDB-lite"/>
    </source>
</evidence>
<dbReference type="AlphaFoldDB" id="A0A3N1GH86"/>
<evidence type="ECO:0000256" key="3">
    <source>
        <dbReference type="SAM" id="SignalP"/>
    </source>
</evidence>
<organism evidence="5 6">
    <name type="scientific">Couchioplanes caeruleus</name>
    <dbReference type="NCBI Taxonomy" id="56438"/>
    <lineage>
        <taxon>Bacteria</taxon>
        <taxon>Bacillati</taxon>
        <taxon>Actinomycetota</taxon>
        <taxon>Actinomycetes</taxon>
        <taxon>Micromonosporales</taxon>
        <taxon>Micromonosporaceae</taxon>
        <taxon>Couchioplanes</taxon>
    </lineage>
</organism>
<keyword evidence="2" id="KW-0812">Transmembrane</keyword>
<dbReference type="EMBL" id="RJKL01000001">
    <property type="protein sequence ID" value="ROP29476.1"/>
    <property type="molecule type" value="Genomic_DNA"/>
</dbReference>
<feature type="domain" description="DUF4350" evidence="4">
    <location>
        <begin position="44"/>
        <end position="214"/>
    </location>
</feature>
<reference evidence="5 6" key="1">
    <citation type="submission" date="2018-11" db="EMBL/GenBank/DDBJ databases">
        <title>Sequencing the genomes of 1000 actinobacteria strains.</title>
        <authorList>
            <person name="Klenk H.-P."/>
        </authorList>
    </citation>
    <scope>NUCLEOTIDE SEQUENCE [LARGE SCALE GENOMIC DNA]</scope>
    <source>
        <strain evidence="5 6">DSM 43634</strain>
    </source>
</reference>
<evidence type="ECO:0000313" key="5">
    <source>
        <dbReference type="EMBL" id="ROP29476.1"/>
    </source>
</evidence>
<comment type="caution">
    <text evidence="5">The sequence shown here is derived from an EMBL/GenBank/DDBJ whole genome shotgun (WGS) entry which is preliminary data.</text>
</comment>
<evidence type="ECO:0000259" key="4">
    <source>
        <dbReference type="Pfam" id="PF14258"/>
    </source>
</evidence>
<dbReference type="Proteomes" id="UP000271683">
    <property type="component" value="Unassembled WGS sequence"/>
</dbReference>
<keyword evidence="3" id="KW-0732">Signal</keyword>
<dbReference type="InterPro" id="IPR025646">
    <property type="entry name" value="DUF4350"/>
</dbReference>
<feature type="region of interest" description="Disordered" evidence="1">
    <location>
        <begin position="229"/>
        <end position="288"/>
    </location>
</feature>
<protein>
    <recommendedName>
        <fullName evidence="4">DUF4350 domain-containing protein</fullName>
    </recommendedName>
</protein>
<sequence length="440" mass="45480">MKNLRRLRLILPFAVVLGLATLTGIAHAVQQSDPTDASFLSPTSQEGDGAKLLADRLTRLGVTVDVRTRSDEALSAVATGGATTLFVTTPELVHPAYLRTFAALPSQVRIVLVAPGPNELNDARLGVVARGPRWTAAAPPPGCAVEPAVAGGPAAALRWQYEATQLSPLSCYDGGLVELEPHGFGPVTLIGAADPFRNDRAGEHGNGRLASGLLSRAPRVVWLDLHERESAPAPSAPAPGTGTPDRTGEPGDSGEDGSGPGGGRSDDEQPGEAPPGEAGDDSGAAADNPLARAFPPGVWAALALLVLAAIALALASARRLGAPVAEPLPARVRAAETVRGLGGLYRRAGARGASLRTVQSAARTRLIEHFDLPGDTDVDELAARVAADTGQPEDDIRHVLGGGVEDSDEELVRAATAVQELVRLVTGRQNWQHSDEGNLT</sequence>
<evidence type="ECO:0000256" key="2">
    <source>
        <dbReference type="SAM" id="Phobius"/>
    </source>
</evidence>
<dbReference type="Pfam" id="PF14258">
    <property type="entry name" value="DUF4350"/>
    <property type="match status" value="1"/>
</dbReference>
<feature type="chain" id="PRO_5018180135" description="DUF4350 domain-containing protein" evidence="3">
    <location>
        <begin position="29"/>
        <end position="440"/>
    </location>
</feature>
<feature type="transmembrane region" description="Helical" evidence="2">
    <location>
        <begin position="297"/>
        <end position="315"/>
    </location>
</feature>